<keyword evidence="4" id="KW-0186">Copper</keyword>
<gene>
    <name evidence="9" type="ordered locus">Snas_1028</name>
</gene>
<dbReference type="STRING" id="446470.Snas_1028"/>
<accession>D3QA26</accession>
<dbReference type="GO" id="GO:0046688">
    <property type="term" value="P:response to copper ion"/>
    <property type="evidence" value="ECO:0007669"/>
    <property type="project" value="InterPro"/>
</dbReference>
<comment type="subcellular location">
    <subcellularLocation>
        <location evidence="1">Cell envelope</location>
    </subcellularLocation>
</comment>
<dbReference type="HOGENOM" id="CLU_087859_0_1_11"/>
<evidence type="ECO:0000256" key="3">
    <source>
        <dbReference type="ARBA" id="ARBA00022729"/>
    </source>
</evidence>
<dbReference type="OrthoDB" id="5242236at2"/>
<dbReference type="KEGG" id="sna:Snas_1028"/>
<organism evidence="9 10">
    <name type="scientific">Stackebrandtia nassauensis (strain DSM 44728 / CIP 108903 / NRRL B-16338 / NBRC 102104 / LLR-40K-21)</name>
    <dbReference type="NCBI Taxonomy" id="446470"/>
    <lineage>
        <taxon>Bacteria</taxon>
        <taxon>Bacillati</taxon>
        <taxon>Actinomycetota</taxon>
        <taxon>Actinomycetes</taxon>
        <taxon>Glycomycetales</taxon>
        <taxon>Glycomycetaceae</taxon>
        <taxon>Stackebrandtia</taxon>
    </lineage>
</organism>
<feature type="transmembrane region" description="Helical" evidence="6">
    <location>
        <begin position="156"/>
        <end position="177"/>
    </location>
</feature>
<sequence>MRILRILSGALLGAALLIPVTATPASAHVALVSSDPKDGAKLDEAPETVELTFSEVLDAPSTKVAVIKPDGENLDVAKPSIEDKTITQALKLPVKGEYTVSYRIVSEDGHPVEDSISFSVASVPKENQEPSSAAESADEETKDTDEAATTDSGLGWGPVALVAAGVVVVVVVVVLLVRRRSRDS</sequence>
<evidence type="ECO:0000256" key="5">
    <source>
        <dbReference type="SAM" id="MobiDB-lite"/>
    </source>
</evidence>
<evidence type="ECO:0000259" key="8">
    <source>
        <dbReference type="Pfam" id="PF04234"/>
    </source>
</evidence>
<dbReference type="InterPro" id="IPR007348">
    <property type="entry name" value="CopC_dom"/>
</dbReference>
<keyword evidence="2" id="KW-0479">Metal-binding</keyword>
<name>D3QA26_STANL</name>
<evidence type="ECO:0000313" key="10">
    <source>
        <dbReference type="Proteomes" id="UP000000844"/>
    </source>
</evidence>
<keyword evidence="6" id="KW-0472">Membrane</keyword>
<feature type="domain" description="CopC" evidence="8">
    <location>
        <begin position="28"/>
        <end position="120"/>
    </location>
</feature>
<dbReference type="Pfam" id="PF04234">
    <property type="entry name" value="CopC"/>
    <property type="match status" value="1"/>
</dbReference>
<evidence type="ECO:0000256" key="1">
    <source>
        <dbReference type="ARBA" id="ARBA00004196"/>
    </source>
</evidence>
<dbReference type="GO" id="GO:0006825">
    <property type="term" value="P:copper ion transport"/>
    <property type="evidence" value="ECO:0007669"/>
    <property type="project" value="InterPro"/>
</dbReference>
<feature type="signal peptide" evidence="7">
    <location>
        <begin position="1"/>
        <end position="27"/>
    </location>
</feature>
<keyword evidence="6" id="KW-0812">Transmembrane</keyword>
<proteinExistence type="predicted"/>
<dbReference type="InterPro" id="IPR032694">
    <property type="entry name" value="CopC/D"/>
</dbReference>
<dbReference type="EMBL" id="CP001778">
    <property type="protein sequence ID" value="ADD40738.1"/>
    <property type="molecule type" value="Genomic_DNA"/>
</dbReference>
<evidence type="ECO:0000256" key="6">
    <source>
        <dbReference type="SAM" id="Phobius"/>
    </source>
</evidence>
<dbReference type="SUPFAM" id="SSF81296">
    <property type="entry name" value="E set domains"/>
    <property type="match status" value="1"/>
</dbReference>
<feature type="region of interest" description="Disordered" evidence="5">
    <location>
        <begin position="121"/>
        <end position="151"/>
    </location>
</feature>
<dbReference type="RefSeq" id="WP_013016309.1">
    <property type="nucleotide sequence ID" value="NC_013947.1"/>
</dbReference>
<evidence type="ECO:0000256" key="4">
    <source>
        <dbReference type="ARBA" id="ARBA00023008"/>
    </source>
</evidence>
<keyword evidence="6" id="KW-1133">Transmembrane helix</keyword>
<dbReference type="AlphaFoldDB" id="D3QA26"/>
<keyword evidence="10" id="KW-1185">Reference proteome</keyword>
<reference evidence="9 10" key="1">
    <citation type="journal article" date="2009" name="Stand. Genomic Sci.">
        <title>Complete genome sequence of Stackebrandtia nassauensis type strain (LLR-40K-21).</title>
        <authorList>
            <person name="Munk C."/>
            <person name="Lapidus A."/>
            <person name="Copeland A."/>
            <person name="Jando M."/>
            <person name="Mayilraj S."/>
            <person name="Glavina Del Rio T."/>
            <person name="Nolan M."/>
            <person name="Chen F."/>
            <person name="Lucas S."/>
            <person name="Tice H."/>
            <person name="Cheng J.F."/>
            <person name="Han C."/>
            <person name="Detter J.C."/>
            <person name="Bruce D."/>
            <person name="Goodwin L."/>
            <person name="Chain P."/>
            <person name="Pitluck S."/>
            <person name="Goker M."/>
            <person name="Ovchinikova G."/>
            <person name="Pati A."/>
            <person name="Ivanova N."/>
            <person name="Mavromatis K."/>
            <person name="Chen A."/>
            <person name="Palaniappan K."/>
            <person name="Land M."/>
            <person name="Hauser L."/>
            <person name="Chang Y.J."/>
            <person name="Jeffries C.D."/>
            <person name="Bristow J."/>
            <person name="Eisen J.A."/>
            <person name="Markowitz V."/>
            <person name="Hugenholtz P."/>
            <person name="Kyrpides N.C."/>
            <person name="Klenk H.P."/>
        </authorList>
    </citation>
    <scope>NUCLEOTIDE SEQUENCE [LARGE SCALE GENOMIC DNA]</scope>
    <source>
        <strain evidence="10">DSM 44728 / CIP 108903 / NRRL B-16338 / NBRC 102104 / LLR-40K-21</strain>
    </source>
</reference>
<dbReference type="eggNOG" id="COG2372">
    <property type="taxonomic scope" value="Bacteria"/>
</dbReference>
<evidence type="ECO:0000313" key="9">
    <source>
        <dbReference type="EMBL" id="ADD40738.1"/>
    </source>
</evidence>
<dbReference type="InterPro" id="IPR014756">
    <property type="entry name" value="Ig_E-set"/>
</dbReference>
<dbReference type="InterPro" id="IPR014755">
    <property type="entry name" value="Cu-Rt/internalin_Ig-like"/>
</dbReference>
<dbReference type="PANTHER" id="PTHR34820">
    <property type="entry name" value="INNER MEMBRANE PROTEIN YEBZ"/>
    <property type="match status" value="1"/>
</dbReference>
<dbReference type="GO" id="GO:0005886">
    <property type="term" value="C:plasma membrane"/>
    <property type="evidence" value="ECO:0007669"/>
    <property type="project" value="TreeGrafter"/>
</dbReference>
<dbReference type="GO" id="GO:0005507">
    <property type="term" value="F:copper ion binding"/>
    <property type="evidence" value="ECO:0007669"/>
    <property type="project" value="InterPro"/>
</dbReference>
<dbReference type="GO" id="GO:0030313">
    <property type="term" value="C:cell envelope"/>
    <property type="evidence" value="ECO:0007669"/>
    <property type="project" value="UniProtKB-SubCell"/>
</dbReference>
<dbReference type="GO" id="GO:0042597">
    <property type="term" value="C:periplasmic space"/>
    <property type="evidence" value="ECO:0007669"/>
    <property type="project" value="InterPro"/>
</dbReference>
<evidence type="ECO:0000256" key="2">
    <source>
        <dbReference type="ARBA" id="ARBA00022723"/>
    </source>
</evidence>
<feature type="chain" id="PRO_5003048989" evidence="7">
    <location>
        <begin position="28"/>
        <end position="184"/>
    </location>
</feature>
<protein>
    <submittedName>
        <fullName evidence="9">Copper resistance protein CopC</fullName>
    </submittedName>
</protein>
<dbReference type="PANTHER" id="PTHR34820:SF4">
    <property type="entry name" value="INNER MEMBRANE PROTEIN YEBZ"/>
    <property type="match status" value="1"/>
</dbReference>
<dbReference type="Gene3D" id="2.60.40.1220">
    <property type="match status" value="1"/>
</dbReference>
<dbReference type="Proteomes" id="UP000000844">
    <property type="component" value="Chromosome"/>
</dbReference>
<keyword evidence="3 7" id="KW-0732">Signal</keyword>
<evidence type="ECO:0000256" key="7">
    <source>
        <dbReference type="SAM" id="SignalP"/>
    </source>
</evidence>
<feature type="compositionally biased region" description="Acidic residues" evidence="5">
    <location>
        <begin position="136"/>
        <end position="148"/>
    </location>
</feature>